<evidence type="ECO:0000313" key="4">
    <source>
        <dbReference type="EMBL" id="KPL54092.1"/>
    </source>
</evidence>
<evidence type="ECO:0000256" key="1">
    <source>
        <dbReference type="ARBA" id="ARBA00007162"/>
    </source>
</evidence>
<evidence type="ECO:0000256" key="3">
    <source>
        <dbReference type="SAM" id="SignalP"/>
    </source>
</evidence>
<name>A0A0P6VMU4_9HYPH</name>
<protein>
    <recommendedName>
        <fullName evidence="6">Phosphonate ABC transporter substrate-binding protein</fullName>
    </recommendedName>
</protein>
<dbReference type="RefSeq" id="WP_054360258.1">
    <property type="nucleotide sequence ID" value="NZ_LJYW01000001.1"/>
</dbReference>
<feature type="chain" id="PRO_5006131644" description="Phosphonate ABC transporter substrate-binding protein" evidence="3">
    <location>
        <begin position="37"/>
        <end position="328"/>
    </location>
</feature>
<dbReference type="AlphaFoldDB" id="A0A0P6VMU4"/>
<dbReference type="GO" id="GO:0055085">
    <property type="term" value="P:transmembrane transport"/>
    <property type="evidence" value="ECO:0007669"/>
    <property type="project" value="InterPro"/>
</dbReference>
<dbReference type="PANTHER" id="PTHR35841:SF1">
    <property type="entry name" value="PHOSPHONATES-BINDING PERIPLASMIC PROTEIN"/>
    <property type="match status" value="1"/>
</dbReference>
<dbReference type="GO" id="GO:0043190">
    <property type="term" value="C:ATP-binding cassette (ABC) transporter complex"/>
    <property type="evidence" value="ECO:0007669"/>
    <property type="project" value="InterPro"/>
</dbReference>
<proteinExistence type="inferred from homology"/>
<evidence type="ECO:0000256" key="2">
    <source>
        <dbReference type="ARBA" id="ARBA00022729"/>
    </source>
</evidence>
<dbReference type="Proteomes" id="UP000048984">
    <property type="component" value="Unassembled WGS sequence"/>
</dbReference>
<keyword evidence="2 3" id="KW-0732">Signal</keyword>
<gene>
    <name evidence="4" type="ORF">ABB55_19290</name>
</gene>
<dbReference type="EMBL" id="LJYW01000001">
    <property type="protein sequence ID" value="KPL54092.1"/>
    <property type="molecule type" value="Genomic_DNA"/>
</dbReference>
<accession>A0A0P6VMU4</accession>
<keyword evidence="5" id="KW-1185">Reference proteome</keyword>
<comment type="similarity">
    <text evidence="1">Belongs to the phosphate/phosphite/phosphonate binding protein family.</text>
</comment>
<dbReference type="PANTHER" id="PTHR35841">
    <property type="entry name" value="PHOSPHONATES-BINDING PERIPLASMIC PROTEIN"/>
    <property type="match status" value="1"/>
</dbReference>
<evidence type="ECO:0000313" key="5">
    <source>
        <dbReference type="Proteomes" id="UP000048984"/>
    </source>
</evidence>
<feature type="signal peptide" evidence="3">
    <location>
        <begin position="1"/>
        <end position="36"/>
    </location>
</feature>
<dbReference type="InterPro" id="IPR005770">
    <property type="entry name" value="PhnD"/>
</dbReference>
<dbReference type="Pfam" id="PF12974">
    <property type="entry name" value="Phosphonate-bd"/>
    <property type="match status" value="1"/>
</dbReference>
<evidence type="ECO:0008006" key="6">
    <source>
        <dbReference type="Google" id="ProtNLM"/>
    </source>
</evidence>
<comment type="caution">
    <text evidence="4">The sequence shown here is derived from an EMBL/GenBank/DDBJ whole genome shotgun (WGS) entry which is preliminary data.</text>
</comment>
<dbReference type="Gene3D" id="3.40.190.10">
    <property type="entry name" value="Periplasmic binding protein-like II"/>
    <property type="match status" value="2"/>
</dbReference>
<reference evidence="4 5" key="2">
    <citation type="submission" date="2015-10" db="EMBL/GenBank/DDBJ databases">
        <title>Draft Genome Sequence of Prosthecomicrobium hirschii ATCC 27832.</title>
        <authorList>
            <person name="Daniel J."/>
            <person name="Givan S.A."/>
            <person name="Brun Y.V."/>
            <person name="Brown P.J."/>
        </authorList>
    </citation>
    <scope>NUCLEOTIDE SEQUENCE [LARGE SCALE GENOMIC DNA]</scope>
    <source>
        <strain evidence="4 5">16</strain>
    </source>
</reference>
<dbReference type="STRING" id="665126.ABB55_19290"/>
<dbReference type="SUPFAM" id="SSF53850">
    <property type="entry name" value="Periplasmic binding protein-like II"/>
    <property type="match status" value="1"/>
</dbReference>
<sequence>MIPKIVRRARFRAGPAARTVLLAWGLSLAGAAHALAQNSVVIIPGIKIGVVGAERPQVLRTRLEPFRRRLSDDVGTSVQIVPMKDGQTLIDAIATKRVDYAILSASAYAMAWKLCQCIEPAAAPRSADGTLSFRAVMLVKSGAKAERVEDLKGASIATSDGRSVAGRLLPFAELAAAGLPPSAHFGRIETTTGPEAAVRLMLAGKVDAALAWSSLDGAMEAGYSRGTLRDMVDRKAFAMTDVRIVWTSAPIPHGPHAVRTDLPAQMRNRIREVLTHLRQDDPDAYDAVEPVMGGGFATIDHAAYQPLLVLVTPPDGEARPPATPKPPG</sequence>
<organism evidence="4 5">
    <name type="scientific">Prosthecodimorpha hirschii</name>
    <dbReference type="NCBI Taxonomy" id="665126"/>
    <lineage>
        <taxon>Bacteria</taxon>
        <taxon>Pseudomonadati</taxon>
        <taxon>Pseudomonadota</taxon>
        <taxon>Alphaproteobacteria</taxon>
        <taxon>Hyphomicrobiales</taxon>
        <taxon>Ancalomicrobiaceae</taxon>
        <taxon>Prosthecodimorpha</taxon>
    </lineage>
</organism>
<dbReference type="NCBIfam" id="TIGR01098">
    <property type="entry name" value="3A0109s03R"/>
    <property type="match status" value="1"/>
</dbReference>
<reference evidence="4 5" key="1">
    <citation type="submission" date="2015-09" db="EMBL/GenBank/DDBJ databases">
        <authorList>
            <person name="Jackson K.R."/>
            <person name="Lunt B.L."/>
            <person name="Fisher J.N.B."/>
            <person name="Gardner A.V."/>
            <person name="Bailey M.E."/>
            <person name="Deus L.M."/>
            <person name="Earl A.S."/>
            <person name="Gibby P.D."/>
            <person name="Hartmann K.A."/>
            <person name="Liu J.E."/>
            <person name="Manci A.M."/>
            <person name="Nielsen D.A."/>
            <person name="Solomon M.B."/>
            <person name="Breakwell D.P."/>
            <person name="Burnett S.H."/>
            <person name="Grose J.H."/>
        </authorList>
    </citation>
    <scope>NUCLEOTIDE SEQUENCE [LARGE SCALE GENOMIC DNA]</scope>
    <source>
        <strain evidence="4 5">16</strain>
    </source>
</reference>